<evidence type="ECO:0000256" key="3">
    <source>
        <dbReference type="ARBA" id="ARBA00023295"/>
    </source>
</evidence>
<sequence>MASFASNSGSSAADQMGRYILDANGERIKLVSVNWYGGSDVFFVPMGLETRHRKEIAQTIRDMGFNSVRLPYSDQMVIQNPVIDPVHLGANLDLLDGHNEDNETGELSGPRALDVFQACVEALTDAGIAVIINDHITNAHWCDGMNLCDASWKNDHLGPLCSIRQTTQSWIENWKTVMAPHVDNPLVIGADLRNEPRGLWGTMTWDALASASEQASEALLAMQPNWLMFFEGVSSANDVSGARARPIKLSIPNRVVYSSHVYAWSGWGSGVPFGRRAYASFAAEMHRNWGYLLAEDIAPVWVGEFGNGRNMGPEDLHYWKNLMRYLADSDADWGYWALNPWKPGQIDETYGLLKKDWKTPRDDVRLEDLRNLMGSAIQ</sequence>
<evidence type="ECO:0000313" key="6">
    <source>
        <dbReference type="EMBL" id="KAF2478654.1"/>
    </source>
</evidence>
<name>A0A6A6PG00_9PEZI</name>
<dbReference type="Proteomes" id="UP000799767">
    <property type="component" value="Unassembled WGS sequence"/>
</dbReference>
<dbReference type="GO" id="GO:0004553">
    <property type="term" value="F:hydrolase activity, hydrolyzing O-glycosyl compounds"/>
    <property type="evidence" value="ECO:0007669"/>
    <property type="project" value="InterPro"/>
</dbReference>
<keyword evidence="2 4" id="KW-0378">Hydrolase</keyword>
<dbReference type="AlphaFoldDB" id="A0A6A6PG00"/>
<evidence type="ECO:0000256" key="4">
    <source>
        <dbReference type="RuleBase" id="RU361153"/>
    </source>
</evidence>
<dbReference type="GeneID" id="54479000"/>
<feature type="domain" description="Glycoside hydrolase family 5" evidence="5">
    <location>
        <begin position="23"/>
        <end position="340"/>
    </location>
</feature>
<dbReference type="RefSeq" id="XP_033585224.1">
    <property type="nucleotide sequence ID" value="XM_033737998.1"/>
</dbReference>
<comment type="similarity">
    <text evidence="1 4">Belongs to the glycosyl hydrolase 5 (cellulase A) family.</text>
</comment>
<evidence type="ECO:0000259" key="5">
    <source>
        <dbReference type="Pfam" id="PF00150"/>
    </source>
</evidence>
<dbReference type="EMBL" id="MU001643">
    <property type="protein sequence ID" value="KAF2478654.1"/>
    <property type="molecule type" value="Genomic_DNA"/>
</dbReference>
<dbReference type="PANTHER" id="PTHR31263:SF0">
    <property type="entry name" value="CELLULASE FAMILY PROTEIN (AFU_ORTHOLOGUE AFUA_5G14560)"/>
    <property type="match status" value="1"/>
</dbReference>
<evidence type="ECO:0000313" key="7">
    <source>
        <dbReference type="Proteomes" id="UP000799767"/>
    </source>
</evidence>
<keyword evidence="7" id="KW-1185">Reference proteome</keyword>
<gene>
    <name evidence="6" type="ORF">BDY17DRAFT_341605</name>
</gene>
<reference evidence="6" key="1">
    <citation type="journal article" date="2020" name="Stud. Mycol.">
        <title>101 Dothideomycetes genomes: a test case for predicting lifestyles and emergence of pathogens.</title>
        <authorList>
            <person name="Haridas S."/>
            <person name="Albert R."/>
            <person name="Binder M."/>
            <person name="Bloem J."/>
            <person name="Labutti K."/>
            <person name="Salamov A."/>
            <person name="Andreopoulos B."/>
            <person name="Baker S."/>
            <person name="Barry K."/>
            <person name="Bills G."/>
            <person name="Bluhm B."/>
            <person name="Cannon C."/>
            <person name="Castanera R."/>
            <person name="Culley D."/>
            <person name="Daum C."/>
            <person name="Ezra D."/>
            <person name="Gonzalez J."/>
            <person name="Henrissat B."/>
            <person name="Kuo A."/>
            <person name="Liang C."/>
            <person name="Lipzen A."/>
            <person name="Lutzoni F."/>
            <person name="Magnuson J."/>
            <person name="Mondo S."/>
            <person name="Nolan M."/>
            <person name="Ohm R."/>
            <person name="Pangilinan J."/>
            <person name="Park H.-J."/>
            <person name="Ramirez L."/>
            <person name="Alfaro M."/>
            <person name="Sun H."/>
            <person name="Tritt A."/>
            <person name="Yoshinaga Y."/>
            <person name="Zwiers L.-H."/>
            <person name="Turgeon B."/>
            <person name="Goodwin S."/>
            <person name="Spatafora J."/>
            <person name="Crous P."/>
            <person name="Grigoriev I."/>
        </authorList>
    </citation>
    <scope>NUCLEOTIDE SEQUENCE</scope>
    <source>
        <strain evidence="6">CBS 113389</strain>
    </source>
</reference>
<dbReference type="InterPro" id="IPR001547">
    <property type="entry name" value="Glyco_hydro_5"/>
</dbReference>
<evidence type="ECO:0000256" key="2">
    <source>
        <dbReference type="ARBA" id="ARBA00022801"/>
    </source>
</evidence>
<dbReference type="Pfam" id="PF00150">
    <property type="entry name" value="Cellulase"/>
    <property type="match status" value="1"/>
</dbReference>
<protein>
    <submittedName>
        <fullName evidence="6">Exo-beta-1,3-glucanase</fullName>
    </submittedName>
</protein>
<evidence type="ECO:0000256" key="1">
    <source>
        <dbReference type="ARBA" id="ARBA00005641"/>
    </source>
</evidence>
<dbReference type="Gene3D" id="3.20.20.80">
    <property type="entry name" value="Glycosidases"/>
    <property type="match status" value="1"/>
</dbReference>
<dbReference type="SUPFAM" id="SSF51445">
    <property type="entry name" value="(Trans)glycosidases"/>
    <property type="match status" value="1"/>
</dbReference>
<accession>A0A6A6PG00</accession>
<keyword evidence="3 4" id="KW-0326">Glycosidase</keyword>
<dbReference type="GO" id="GO:0000272">
    <property type="term" value="P:polysaccharide catabolic process"/>
    <property type="evidence" value="ECO:0007669"/>
    <property type="project" value="InterPro"/>
</dbReference>
<organism evidence="6 7">
    <name type="scientific">Neohortaea acidophila</name>
    <dbReference type="NCBI Taxonomy" id="245834"/>
    <lineage>
        <taxon>Eukaryota</taxon>
        <taxon>Fungi</taxon>
        <taxon>Dikarya</taxon>
        <taxon>Ascomycota</taxon>
        <taxon>Pezizomycotina</taxon>
        <taxon>Dothideomycetes</taxon>
        <taxon>Dothideomycetidae</taxon>
        <taxon>Mycosphaerellales</taxon>
        <taxon>Teratosphaeriaceae</taxon>
        <taxon>Neohortaea</taxon>
    </lineage>
</organism>
<dbReference type="InterPro" id="IPR017853">
    <property type="entry name" value="GH"/>
</dbReference>
<dbReference type="OrthoDB" id="442731at2759"/>
<proteinExistence type="inferred from homology"/>
<dbReference type="PANTHER" id="PTHR31263">
    <property type="entry name" value="CELLULASE FAMILY PROTEIN (AFU_ORTHOLOGUE AFUA_5G14560)"/>
    <property type="match status" value="1"/>
</dbReference>